<feature type="compositionally biased region" description="Basic and acidic residues" evidence="11">
    <location>
        <begin position="1061"/>
        <end position="1072"/>
    </location>
</feature>
<dbReference type="GO" id="GO:0003777">
    <property type="term" value="F:microtubule motor activity"/>
    <property type="evidence" value="ECO:0007669"/>
    <property type="project" value="InterPro"/>
</dbReference>
<evidence type="ECO:0000256" key="8">
    <source>
        <dbReference type="ARBA" id="ARBA00023212"/>
    </source>
</evidence>
<dbReference type="PANTHER" id="PTHR47117">
    <property type="entry name" value="STAR-RELATED LIPID TRANSFER PROTEIN 9"/>
    <property type="match status" value="1"/>
</dbReference>
<dbReference type="InterPro" id="IPR019821">
    <property type="entry name" value="Kinesin_motor_CS"/>
</dbReference>
<dbReference type="Proteomes" id="UP000265040">
    <property type="component" value="Chromosome 18"/>
</dbReference>
<gene>
    <name evidence="13" type="primary">KIF1C</name>
</gene>
<evidence type="ECO:0000256" key="6">
    <source>
        <dbReference type="ARBA" id="ARBA00023054"/>
    </source>
</evidence>
<feature type="compositionally biased region" description="Polar residues" evidence="11">
    <location>
        <begin position="816"/>
        <end position="829"/>
    </location>
</feature>
<dbReference type="PRINTS" id="PR00380">
    <property type="entry name" value="KINESINHEAVY"/>
</dbReference>
<comment type="subcellular location">
    <subcellularLocation>
        <location evidence="1">Cytoplasm</location>
        <location evidence="1">Cytoskeleton</location>
    </subcellularLocation>
</comment>
<dbReference type="Gene3D" id="6.10.250.2520">
    <property type="match status" value="1"/>
</dbReference>
<dbReference type="GO" id="GO:0007018">
    <property type="term" value="P:microtubule-based movement"/>
    <property type="evidence" value="ECO:0007669"/>
    <property type="project" value="InterPro"/>
</dbReference>
<dbReference type="GO" id="GO:0005874">
    <property type="term" value="C:microtubule"/>
    <property type="evidence" value="ECO:0007669"/>
    <property type="project" value="UniProtKB-KW"/>
</dbReference>
<dbReference type="Ensembl" id="ENSATET00000014042.2">
    <property type="protein sequence ID" value="ENSATEP00000013823.1"/>
    <property type="gene ID" value="ENSATEG00000009490.3"/>
</dbReference>
<keyword evidence="8" id="KW-0206">Cytoskeleton</keyword>
<dbReference type="InterPro" id="IPR036961">
    <property type="entry name" value="Kinesin_motor_dom_sf"/>
</dbReference>
<feature type="region of interest" description="Disordered" evidence="11">
    <location>
        <begin position="1131"/>
        <end position="1161"/>
    </location>
</feature>
<dbReference type="AlphaFoldDB" id="A0A3Q1I8X7"/>
<name>A0A3Q1I8X7_ANATE</name>
<reference evidence="13" key="3">
    <citation type="submission" date="2025-09" db="UniProtKB">
        <authorList>
            <consortium name="Ensembl"/>
        </authorList>
    </citation>
    <scope>IDENTIFICATION</scope>
</reference>
<evidence type="ECO:0000259" key="12">
    <source>
        <dbReference type="PROSITE" id="PS50067"/>
    </source>
</evidence>
<dbReference type="InParanoid" id="A0A3Q1I8X7"/>
<feature type="compositionally biased region" description="Low complexity" evidence="11">
    <location>
        <begin position="1149"/>
        <end position="1161"/>
    </location>
</feature>
<evidence type="ECO:0000256" key="1">
    <source>
        <dbReference type="ARBA" id="ARBA00004245"/>
    </source>
</evidence>
<keyword evidence="5 9" id="KW-0067">ATP-binding</keyword>
<dbReference type="Pfam" id="PF16183">
    <property type="entry name" value="Kinesin_assoc"/>
    <property type="match status" value="2"/>
</dbReference>
<feature type="region of interest" description="Disordered" evidence="11">
    <location>
        <begin position="815"/>
        <end position="834"/>
    </location>
</feature>
<evidence type="ECO:0000256" key="3">
    <source>
        <dbReference type="ARBA" id="ARBA00022701"/>
    </source>
</evidence>
<dbReference type="GO" id="GO:0005524">
    <property type="term" value="F:ATP binding"/>
    <property type="evidence" value="ECO:0007669"/>
    <property type="project" value="UniProtKB-UniRule"/>
</dbReference>
<dbReference type="PROSITE" id="PS50067">
    <property type="entry name" value="KINESIN_MOTOR_2"/>
    <property type="match status" value="1"/>
</dbReference>
<dbReference type="Gene3D" id="3.40.850.10">
    <property type="entry name" value="Kinesin motor domain"/>
    <property type="match status" value="1"/>
</dbReference>
<dbReference type="PROSITE" id="PS00411">
    <property type="entry name" value="KINESIN_MOTOR_1"/>
    <property type="match status" value="1"/>
</dbReference>
<dbReference type="STRING" id="64144.ENSATEP00000013823"/>
<keyword evidence="4 9" id="KW-0547">Nucleotide-binding</keyword>
<dbReference type="OMA" id="XDHEDED"/>
<reference evidence="13" key="1">
    <citation type="submission" date="2021-04" db="EMBL/GenBank/DDBJ databases">
        <authorList>
            <consortium name="Wellcome Sanger Institute Data Sharing"/>
        </authorList>
    </citation>
    <scope>NUCLEOTIDE SEQUENCE [LARGE SCALE GENOMIC DNA]</scope>
</reference>
<protein>
    <recommendedName>
        <fullName evidence="12">Kinesin motor domain-containing protein</fullName>
    </recommendedName>
</protein>
<evidence type="ECO:0000256" key="9">
    <source>
        <dbReference type="PROSITE-ProRule" id="PRU00283"/>
    </source>
</evidence>
<dbReference type="SMART" id="SM00129">
    <property type="entry name" value="KISc"/>
    <property type="match status" value="1"/>
</dbReference>
<dbReference type="Gene3D" id="2.60.200.20">
    <property type="match status" value="2"/>
</dbReference>
<evidence type="ECO:0000256" key="5">
    <source>
        <dbReference type="ARBA" id="ARBA00022840"/>
    </source>
</evidence>
<feature type="region of interest" description="Disordered" evidence="11">
    <location>
        <begin position="919"/>
        <end position="1110"/>
    </location>
</feature>
<evidence type="ECO:0000256" key="7">
    <source>
        <dbReference type="ARBA" id="ARBA00023175"/>
    </source>
</evidence>
<dbReference type="InterPro" id="IPR027417">
    <property type="entry name" value="P-loop_NTPase"/>
</dbReference>
<keyword evidence="14" id="KW-1185">Reference proteome</keyword>
<dbReference type="GO" id="GO:0008017">
    <property type="term" value="F:microtubule binding"/>
    <property type="evidence" value="ECO:0007669"/>
    <property type="project" value="InterPro"/>
</dbReference>
<feature type="compositionally biased region" description="Polar residues" evidence="11">
    <location>
        <begin position="1007"/>
        <end position="1018"/>
    </location>
</feature>
<evidence type="ECO:0000256" key="2">
    <source>
        <dbReference type="ARBA" id="ARBA00022490"/>
    </source>
</evidence>
<evidence type="ECO:0000313" key="14">
    <source>
        <dbReference type="Proteomes" id="UP000265040"/>
    </source>
</evidence>
<dbReference type="GeneTree" id="ENSGT00940000159295"/>
<dbReference type="CDD" id="cd01365">
    <property type="entry name" value="KISc_KIF1A_KIF1B"/>
    <property type="match status" value="1"/>
</dbReference>
<feature type="coiled-coil region" evidence="10">
    <location>
        <begin position="775"/>
        <end position="802"/>
    </location>
</feature>
<keyword evidence="7 9" id="KW-0505">Motor protein</keyword>
<proteinExistence type="inferred from homology"/>
<organism evidence="13 14">
    <name type="scientific">Anabas testudineus</name>
    <name type="common">Climbing perch</name>
    <name type="synonym">Anthias testudineus</name>
    <dbReference type="NCBI Taxonomy" id="64144"/>
    <lineage>
        <taxon>Eukaryota</taxon>
        <taxon>Metazoa</taxon>
        <taxon>Chordata</taxon>
        <taxon>Craniata</taxon>
        <taxon>Vertebrata</taxon>
        <taxon>Euteleostomi</taxon>
        <taxon>Actinopterygii</taxon>
        <taxon>Neopterygii</taxon>
        <taxon>Teleostei</taxon>
        <taxon>Neoteleostei</taxon>
        <taxon>Acanthomorphata</taxon>
        <taxon>Anabantaria</taxon>
        <taxon>Anabantiformes</taxon>
        <taxon>Anabantoidei</taxon>
        <taxon>Anabantidae</taxon>
        <taxon>Anabas</taxon>
    </lineage>
</organism>
<dbReference type="Pfam" id="PF00225">
    <property type="entry name" value="Kinesin"/>
    <property type="match status" value="1"/>
</dbReference>
<feature type="domain" description="Kinesin motor" evidence="12">
    <location>
        <begin position="1"/>
        <end position="361"/>
    </location>
</feature>
<accession>A0A3Q1I8X7</accession>
<dbReference type="InterPro" id="IPR001752">
    <property type="entry name" value="Kinesin_motor_dom"/>
</dbReference>
<evidence type="ECO:0000256" key="11">
    <source>
        <dbReference type="SAM" id="MobiDB-lite"/>
    </source>
</evidence>
<dbReference type="InterPro" id="IPR032405">
    <property type="entry name" value="Kinesin_assoc"/>
</dbReference>
<sequence length="1161" mass="131062">MTDVVRVRCSVSVGVDVCRFHLHVCLSTCCWPWAASQKLDEQGRGSACISNPKQPKDGAKNFTFDYSYWSHTTTDDPSFASQRQVYKDIGEEMLLHAFEGYNVCIFAYGQTGAGKSYTMMGKQEPGQEGIIPQLCEELFQRTGENTDPDLTYSVEVSYMEIYCERVRDLLNPKSQGTLRVREHPILGPYVEDLSKLAVTGFTDIRDLMDAGNKARTVAATNMNETSSRSHAVFTIVFTQKRRDQMTSLDTEKVSKISLVDLAGSERADSSGAKGTRLKEGANINKSLTTLGKVISALAEMVSHKKRKSDFIPYRDSVLTWLLKENLGGNSRTAMIAALSPADINYEETLSTLRYADRAKQIRCNAVINEDPNAKLIRELKDEVERLRNLLFSQGLQELLCNTSTCKYTIYTEGEEAVATETISKEEAAERLLETEKIIAELNETWEEKLRKTESIRLEREALLAEMGVSIKEDGGTLGVFSPKGTPHLVNLNEDPLMSECLLYYIKEGFTRSDPVLYICVEAVILKQGNRIVMGKNHVFRFNHPEQARLERERSVTAEQQAEPEDWNYAQRELLEKQGIDIKLEMEKRLQDMETQYRKEKEEADLLLEQHRLYADSDSGDDSDKRSCEESWRLISSLREKLPANKVQSIVKRCGLPSSGKRREPLRVYQIPQRRRISKDPKRVTMEDLRMQAVKEICYEVALGDFRHSRQEIEALSIVKMKELCRMYAKKDSNERESWRAVAQDVCDTVGIGEEKRGETGEGGQKEKVYDLKAHIDKLTDILEEVKLQNNMKDEEIKALRDRMIKMESIIPVQVRESPQQDWSGASDSPNVPEGRVQRLMDEDPVFRRGRLRWLKQEQQRILNLQQQNITKKLRGQNQNPGPRFTECKLKFPFKSNPAHRLSWGPASAALQALGFADGGEEEGEAREEGGGVEGKGSPSPPPQSQSPALLPLPFPPPPPRMRTPSPHRAWQHRNQGNQGNQGNQVGFHYHHQGNNQDHQRRYRRNSLDSSTRGNGNYDNDQHHGGGGGGHQGRPRQRRGVSPGGDRGGGRGGGGGGGGGGGRDRDRDRDRDGFYYNQRQHHQFHHHPYFNPHSAPFQPGPHPNYHSLPRSGILPPPADMLLGAGPPLAGWGFNTPPRMRRQFSAPDLKNNNNNNNNKAAPI</sequence>
<feature type="coiled-coil region" evidence="10">
    <location>
        <begin position="582"/>
        <end position="609"/>
    </location>
</feature>
<feature type="compositionally biased region" description="Low complexity" evidence="11">
    <location>
        <begin position="974"/>
        <end position="986"/>
    </location>
</feature>
<keyword evidence="3" id="KW-0493">Microtubule</keyword>
<dbReference type="FunFam" id="3.40.850.10:FF:000004">
    <property type="entry name" value="Kinesin-like protein isoform 2"/>
    <property type="match status" value="1"/>
</dbReference>
<dbReference type="SUPFAM" id="SSF52540">
    <property type="entry name" value="P-loop containing nucleoside triphosphate hydrolases"/>
    <property type="match status" value="1"/>
</dbReference>
<keyword evidence="2" id="KW-0963">Cytoplasm</keyword>
<comment type="similarity">
    <text evidence="9">Belongs to the TRAFAC class myosin-kinesin ATPase superfamily. Kinesin family.</text>
</comment>
<feature type="binding site" evidence="9">
    <location>
        <begin position="109"/>
        <end position="116"/>
    </location>
    <ligand>
        <name>ATP</name>
        <dbReference type="ChEBI" id="CHEBI:30616"/>
    </ligand>
</feature>
<reference evidence="13" key="2">
    <citation type="submission" date="2025-08" db="UniProtKB">
        <authorList>
            <consortium name="Ensembl"/>
        </authorList>
    </citation>
    <scope>IDENTIFICATION</scope>
</reference>
<feature type="compositionally biased region" description="Basic residues" evidence="11">
    <location>
        <begin position="1078"/>
        <end position="1087"/>
    </location>
</feature>
<dbReference type="InterPro" id="IPR008984">
    <property type="entry name" value="SMAD_FHA_dom_sf"/>
</dbReference>
<evidence type="ECO:0000256" key="10">
    <source>
        <dbReference type="SAM" id="Coils"/>
    </source>
</evidence>
<keyword evidence="6 10" id="KW-0175">Coiled coil</keyword>
<dbReference type="PANTHER" id="PTHR47117:SF9">
    <property type="entry name" value="KINESIN-LIKE PROTEIN KIF1C ISOFORM X1"/>
    <property type="match status" value="1"/>
</dbReference>
<dbReference type="SUPFAM" id="SSF49879">
    <property type="entry name" value="SMAD/FHA domain"/>
    <property type="match status" value="1"/>
</dbReference>
<feature type="compositionally biased region" description="Gly residues" evidence="11">
    <location>
        <begin position="1041"/>
        <end position="1060"/>
    </location>
</feature>
<evidence type="ECO:0000256" key="4">
    <source>
        <dbReference type="ARBA" id="ARBA00022741"/>
    </source>
</evidence>
<feature type="compositionally biased region" description="Pro residues" evidence="11">
    <location>
        <begin position="938"/>
        <end position="961"/>
    </location>
</feature>
<evidence type="ECO:0000313" key="13">
    <source>
        <dbReference type="Ensembl" id="ENSATEP00000013823.1"/>
    </source>
</evidence>